<dbReference type="Proteomes" id="UP000276055">
    <property type="component" value="Unassembled WGS sequence"/>
</dbReference>
<feature type="region of interest" description="Disordered" evidence="1">
    <location>
        <begin position="581"/>
        <end position="605"/>
    </location>
</feature>
<dbReference type="RefSeq" id="WP_167467879.1">
    <property type="nucleotide sequence ID" value="NZ_RBIR01000003.1"/>
</dbReference>
<dbReference type="SMART" id="SM00065">
    <property type="entry name" value="GAF"/>
    <property type="match status" value="1"/>
</dbReference>
<dbReference type="FunFam" id="3.30.70.270:FF:000001">
    <property type="entry name" value="Diguanylate cyclase domain protein"/>
    <property type="match status" value="1"/>
</dbReference>
<dbReference type="Gene3D" id="3.30.450.40">
    <property type="match status" value="1"/>
</dbReference>
<dbReference type="NCBIfam" id="TIGR00229">
    <property type="entry name" value="sensory_box"/>
    <property type="match status" value="2"/>
</dbReference>
<dbReference type="SMART" id="SM00091">
    <property type="entry name" value="PAS"/>
    <property type="match status" value="2"/>
</dbReference>
<dbReference type="NCBIfam" id="TIGR00254">
    <property type="entry name" value="GGDEF"/>
    <property type="match status" value="1"/>
</dbReference>
<dbReference type="SUPFAM" id="SSF55073">
    <property type="entry name" value="Nucleotide cyclase"/>
    <property type="match status" value="1"/>
</dbReference>
<dbReference type="InterPro" id="IPR043128">
    <property type="entry name" value="Rev_trsase/Diguanyl_cyclase"/>
</dbReference>
<comment type="caution">
    <text evidence="3">The sequence shown here is derived from an EMBL/GenBank/DDBJ whole genome shotgun (WGS) entry which is preliminary data.</text>
</comment>
<dbReference type="PANTHER" id="PTHR45138">
    <property type="entry name" value="REGULATORY COMPONENTS OF SENSORY TRANSDUCTION SYSTEM"/>
    <property type="match status" value="1"/>
</dbReference>
<dbReference type="CDD" id="cd01949">
    <property type="entry name" value="GGDEF"/>
    <property type="match status" value="1"/>
</dbReference>
<dbReference type="Gene3D" id="3.30.450.20">
    <property type="entry name" value="PAS domain"/>
    <property type="match status" value="2"/>
</dbReference>
<dbReference type="GO" id="GO:0043709">
    <property type="term" value="P:cell adhesion involved in single-species biofilm formation"/>
    <property type="evidence" value="ECO:0007669"/>
    <property type="project" value="TreeGrafter"/>
</dbReference>
<dbReference type="Pfam" id="PF08448">
    <property type="entry name" value="PAS_4"/>
    <property type="match status" value="2"/>
</dbReference>
<gene>
    <name evidence="3" type="ORF">C8D78_1580</name>
</gene>
<dbReference type="GO" id="GO:0005886">
    <property type="term" value="C:plasma membrane"/>
    <property type="evidence" value="ECO:0007669"/>
    <property type="project" value="TreeGrafter"/>
</dbReference>
<dbReference type="SUPFAM" id="SSF55781">
    <property type="entry name" value="GAF domain-like"/>
    <property type="match status" value="1"/>
</dbReference>
<accession>A0A495ESP1</accession>
<dbReference type="PANTHER" id="PTHR45138:SF9">
    <property type="entry name" value="DIGUANYLATE CYCLASE DGCM-RELATED"/>
    <property type="match status" value="1"/>
</dbReference>
<name>A0A495ESP1_9MICC</name>
<dbReference type="InterPro" id="IPR029016">
    <property type="entry name" value="GAF-like_dom_sf"/>
</dbReference>
<protein>
    <submittedName>
        <fullName evidence="3">PAS domain S-box-containing protein/diguanylate cyclase (GGDEF)-like protein</fullName>
    </submittedName>
</protein>
<evidence type="ECO:0000256" key="1">
    <source>
        <dbReference type="SAM" id="MobiDB-lite"/>
    </source>
</evidence>
<sequence>MTNPSPLNRDDAGASPLPVIPAQLRAVLNGIPAMVGYWDSGLRSRLANDAYCEWFGLEAQQLNGMHVRDVLGDVAFEATLPLIERVLAGEAQRFERSLVDAAGKPRFTEVTYTPDARDGAVQGYFVVVTDVTERVLADRRRQRDMDQYRALARSVPGVFVLLFDAELRYLIAEGQELETFGYRTEELEGRLIQDVLKGDLASELEPRYRAALAGKEVSWSRQIGHRTYRLKAGPVYSDDGAEAAAATGMVVAVDVTERLQQQQVWEALHEIATAVARNAAPTDISERVAAIVRELFNVDSAAVVRFTGASSAEIVAMAPALPPTLSRRHIFTPNDESATVRVALTGKPALVVYGPEGGPAAEQMRAGGFQSAAAAPVRVRGSLWGVVTLTSKSSTGVTEAMMERLAQFAELVEIAIGNTEARTDLELQATTDALSGLPNRRALELHLSEQIALAGSRGTHLSAVVLDIDHFKRVNDTHGHLTGDVVLAAVAARLRAVARAEEIVARFGGEEFVWLLPGTDGAEALRAAERAREAIASEPFGDVGFLTISAGVCEQRDAAAGSLLDCADRALYEAKNAGRNRTSRYGHATPAGQEQARPGAEGHTG</sequence>
<dbReference type="PROSITE" id="PS50887">
    <property type="entry name" value="GGDEF"/>
    <property type="match status" value="1"/>
</dbReference>
<dbReference type="AlphaFoldDB" id="A0A495ESP1"/>
<proteinExistence type="predicted"/>
<dbReference type="InterPro" id="IPR000014">
    <property type="entry name" value="PAS"/>
</dbReference>
<dbReference type="GO" id="GO:1902201">
    <property type="term" value="P:negative regulation of bacterial-type flagellum-dependent cell motility"/>
    <property type="evidence" value="ECO:0007669"/>
    <property type="project" value="TreeGrafter"/>
</dbReference>
<dbReference type="CDD" id="cd00130">
    <property type="entry name" value="PAS"/>
    <property type="match status" value="1"/>
</dbReference>
<dbReference type="Gene3D" id="3.30.70.270">
    <property type="match status" value="1"/>
</dbReference>
<dbReference type="InterPro" id="IPR035965">
    <property type="entry name" value="PAS-like_dom_sf"/>
</dbReference>
<dbReference type="SUPFAM" id="SSF55785">
    <property type="entry name" value="PYP-like sensor domain (PAS domain)"/>
    <property type="match status" value="2"/>
</dbReference>
<evidence type="ECO:0000313" key="4">
    <source>
        <dbReference type="Proteomes" id="UP000276055"/>
    </source>
</evidence>
<feature type="domain" description="GGDEF" evidence="2">
    <location>
        <begin position="459"/>
        <end position="587"/>
    </location>
</feature>
<dbReference type="InterPro" id="IPR013656">
    <property type="entry name" value="PAS_4"/>
</dbReference>
<dbReference type="EMBL" id="RBIR01000003">
    <property type="protein sequence ID" value="RKR19772.1"/>
    <property type="molecule type" value="Genomic_DNA"/>
</dbReference>
<dbReference type="InterPro" id="IPR000160">
    <property type="entry name" value="GGDEF_dom"/>
</dbReference>
<dbReference type="InterPro" id="IPR003018">
    <property type="entry name" value="GAF"/>
</dbReference>
<organism evidence="3 4">
    <name type="scientific">Arthrobacter oryzae</name>
    <dbReference type="NCBI Taxonomy" id="409290"/>
    <lineage>
        <taxon>Bacteria</taxon>
        <taxon>Bacillati</taxon>
        <taxon>Actinomycetota</taxon>
        <taxon>Actinomycetes</taxon>
        <taxon>Micrococcales</taxon>
        <taxon>Micrococcaceae</taxon>
        <taxon>Arthrobacter</taxon>
    </lineage>
</organism>
<reference evidence="3 4" key="1">
    <citation type="submission" date="2018-10" db="EMBL/GenBank/DDBJ databases">
        <title>Genomic Encyclopedia of Type Strains, Phase IV (KMG-IV): sequencing the most valuable type-strain genomes for metagenomic binning, comparative biology and taxonomic classification.</title>
        <authorList>
            <person name="Goeker M."/>
        </authorList>
    </citation>
    <scope>NUCLEOTIDE SEQUENCE [LARGE SCALE GENOMIC DNA]</scope>
    <source>
        <strain evidence="3 4">DSM 25586</strain>
    </source>
</reference>
<evidence type="ECO:0000313" key="3">
    <source>
        <dbReference type="EMBL" id="RKR19772.1"/>
    </source>
</evidence>
<dbReference type="InterPro" id="IPR029787">
    <property type="entry name" value="Nucleotide_cyclase"/>
</dbReference>
<dbReference type="Pfam" id="PF00990">
    <property type="entry name" value="GGDEF"/>
    <property type="match status" value="1"/>
</dbReference>
<evidence type="ECO:0000259" key="2">
    <source>
        <dbReference type="PROSITE" id="PS50887"/>
    </source>
</evidence>
<dbReference type="InterPro" id="IPR050469">
    <property type="entry name" value="Diguanylate_Cyclase"/>
</dbReference>
<dbReference type="SMART" id="SM00267">
    <property type="entry name" value="GGDEF"/>
    <property type="match status" value="1"/>
</dbReference>
<dbReference type="Pfam" id="PF01590">
    <property type="entry name" value="GAF"/>
    <property type="match status" value="1"/>
</dbReference>
<dbReference type="GO" id="GO:0052621">
    <property type="term" value="F:diguanylate cyclase activity"/>
    <property type="evidence" value="ECO:0007669"/>
    <property type="project" value="TreeGrafter"/>
</dbReference>